<name>A0A8T2IZ32_9PIPI</name>
<evidence type="ECO:0000313" key="2">
    <source>
        <dbReference type="Proteomes" id="UP000812440"/>
    </source>
</evidence>
<accession>A0A8T2IZ32</accession>
<evidence type="ECO:0000313" key="1">
    <source>
        <dbReference type="EMBL" id="KAG8438225.1"/>
    </source>
</evidence>
<comment type="caution">
    <text evidence="1">The sequence shown here is derived from an EMBL/GenBank/DDBJ whole genome shotgun (WGS) entry which is preliminary data.</text>
</comment>
<dbReference type="Proteomes" id="UP000812440">
    <property type="component" value="Chromosome 4"/>
</dbReference>
<protein>
    <submittedName>
        <fullName evidence="1">Uncharacterized protein</fullName>
    </submittedName>
</protein>
<proteinExistence type="predicted"/>
<sequence>MTDYIITVLHYPERMGPAVNCPELETANNHIFVRQYSTILLIINSQYGIEIKIQSTDIICFKERNCRALKRRINPTHKSYKFWFTHYPQS</sequence>
<organism evidence="1 2">
    <name type="scientific">Hymenochirus boettgeri</name>
    <name type="common">Congo dwarf clawed frog</name>
    <dbReference type="NCBI Taxonomy" id="247094"/>
    <lineage>
        <taxon>Eukaryota</taxon>
        <taxon>Metazoa</taxon>
        <taxon>Chordata</taxon>
        <taxon>Craniata</taxon>
        <taxon>Vertebrata</taxon>
        <taxon>Euteleostomi</taxon>
        <taxon>Amphibia</taxon>
        <taxon>Batrachia</taxon>
        <taxon>Anura</taxon>
        <taxon>Pipoidea</taxon>
        <taxon>Pipidae</taxon>
        <taxon>Pipinae</taxon>
        <taxon>Hymenochirus</taxon>
    </lineage>
</organism>
<dbReference type="EMBL" id="JAACNH010000007">
    <property type="protein sequence ID" value="KAG8438225.1"/>
    <property type="molecule type" value="Genomic_DNA"/>
</dbReference>
<reference evidence="1" key="1">
    <citation type="thesis" date="2020" institute="ProQuest LLC" country="789 East Eisenhower Parkway, Ann Arbor, MI, USA">
        <title>Comparative Genomics and Chromosome Evolution.</title>
        <authorList>
            <person name="Mudd A.B."/>
        </authorList>
    </citation>
    <scope>NUCLEOTIDE SEQUENCE</scope>
    <source>
        <strain evidence="1">Female2</strain>
        <tissue evidence="1">Blood</tissue>
    </source>
</reference>
<keyword evidence="2" id="KW-1185">Reference proteome</keyword>
<dbReference type="AlphaFoldDB" id="A0A8T2IZ32"/>
<gene>
    <name evidence="1" type="ORF">GDO86_008787</name>
</gene>